<reference evidence="1 2" key="1">
    <citation type="journal article" date="2021" name="Elife">
        <title>Chloroplast acquisition without the gene transfer in kleptoplastic sea slugs, Plakobranchus ocellatus.</title>
        <authorList>
            <person name="Maeda T."/>
            <person name="Takahashi S."/>
            <person name="Yoshida T."/>
            <person name="Shimamura S."/>
            <person name="Takaki Y."/>
            <person name="Nagai Y."/>
            <person name="Toyoda A."/>
            <person name="Suzuki Y."/>
            <person name="Arimoto A."/>
            <person name="Ishii H."/>
            <person name="Satoh N."/>
            <person name="Nishiyama T."/>
            <person name="Hasebe M."/>
            <person name="Maruyama T."/>
            <person name="Minagawa J."/>
            <person name="Obokata J."/>
            <person name="Shigenobu S."/>
        </authorList>
    </citation>
    <scope>NUCLEOTIDE SEQUENCE [LARGE SCALE GENOMIC DNA]</scope>
</reference>
<comment type="caution">
    <text evidence="1">The sequence shown here is derived from an EMBL/GenBank/DDBJ whole genome shotgun (WGS) entry which is preliminary data.</text>
</comment>
<protein>
    <submittedName>
        <fullName evidence="1">Uncharacterized protein</fullName>
    </submittedName>
</protein>
<keyword evidence="2" id="KW-1185">Reference proteome</keyword>
<dbReference type="Proteomes" id="UP000735302">
    <property type="component" value="Unassembled WGS sequence"/>
</dbReference>
<gene>
    <name evidence="1" type="ORF">PoB_007222800</name>
</gene>
<accession>A0AAV4DN30</accession>
<evidence type="ECO:0000313" key="1">
    <source>
        <dbReference type="EMBL" id="GFO45723.1"/>
    </source>
</evidence>
<name>A0AAV4DN30_9GAST</name>
<proteinExistence type="predicted"/>
<dbReference type="AlphaFoldDB" id="A0AAV4DN30"/>
<organism evidence="1 2">
    <name type="scientific">Plakobranchus ocellatus</name>
    <dbReference type="NCBI Taxonomy" id="259542"/>
    <lineage>
        <taxon>Eukaryota</taxon>
        <taxon>Metazoa</taxon>
        <taxon>Spiralia</taxon>
        <taxon>Lophotrochozoa</taxon>
        <taxon>Mollusca</taxon>
        <taxon>Gastropoda</taxon>
        <taxon>Heterobranchia</taxon>
        <taxon>Euthyneura</taxon>
        <taxon>Panpulmonata</taxon>
        <taxon>Sacoglossa</taxon>
        <taxon>Placobranchoidea</taxon>
        <taxon>Plakobranchidae</taxon>
        <taxon>Plakobranchus</taxon>
    </lineage>
</organism>
<dbReference type="EMBL" id="BLXT01008064">
    <property type="protein sequence ID" value="GFO45723.1"/>
    <property type="molecule type" value="Genomic_DNA"/>
</dbReference>
<sequence>MKERDERGQGTKMELCFLPAAIVRGVMVGLRGRSESNLRHTRTSWFTKTEKGEKKRLEGRAREGTIRDVFTSAGGPEISRYPFVAGASIATGFWPDGGPQSLRSPCGLAISKNLRSVE</sequence>
<evidence type="ECO:0000313" key="2">
    <source>
        <dbReference type="Proteomes" id="UP000735302"/>
    </source>
</evidence>